<evidence type="ECO:0000313" key="2">
    <source>
        <dbReference type="Proteomes" id="UP001164250"/>
    </source>
</evidence>
<proteinExistence type="predicted"/>
<gene>
    <name evidence="1" type="ORF">Patl1_33469</name>
</gene>
<accession>A0ACC0ZR76</accession>
<protein>
    <submittedName>
        <fullName evidence="1">Uncharacterized protein</fullName>
    </submittedName>
</protein>
<dbReference type="Proteomes" id="UP001164250">
    <property type="component" value="Chromosome 15"/>
</dbReference>
<dbReference type="EMBL" id="CM047910">
    <property type="protein sequence ID" value="KAJ0075742.1"/>
    <property type="molecule type" value="Genomic_DNA"/>
</dbReference>
<evidence type="ECO:0000313" key="1">
    <source>
        <dbReference type="EMBL" id="KAJ0075742.1"/>
    </source>
</evidence>
<keyword evidence="2" id="KW-1185">Reference proteome</keyword>
<name>A0ACC0ZR76_9ROSI</name>
<reference evidence="2" key="1">
    <citation type="journal article" date="2023" name="G3 (Bethesda)">
        <title>Genome assembly and association tests identify interacting loci associated with vigor, precocity, and sex in interspecific pistachio rootstocks.</title>
        <authorList>
            <person name="Palmer W."/>
            <person name="Jacygrad E."/>
            <person name="Sagayaradj S."/>
            <person name="Cavanaugh K."/>
            <person name="Han R."/>
            <person name="Bertier L."/>
            <person name="Beede B."/>
            <person name="Kafkas S."/>
            <person name="Golino D."/>
            <person name="Preece J."/>
            <person name="Michelmore R."/>
        </authorList>
    </citation>
    <scope>NUCLEOTIDE SEQUENCE [LARGE SCALE GENOMIC DNA]</scope>
</reference>
<comment type="caution">
    <text evidence="1">The sequence shown here is derived from an EMBL/GenBank/DDBJ whole genome shotgun (WGS) entry which is preliminary data.</text>
</comment>
<sequence length="315" mass="35635">MHFLIKFLEEPILILTAFKNYHIYLFIKSSSLTNPPRAVTARTEMPSSVLNTACSVSSPLLRLRASYDTQQRLSYNPNAPRKLKSNNVNTNTDRTKPSTPTVTLTTRKDPSVSDLLKRPVQGVAANLDESYLGYEVWLPKPPKVEKPRSVYNAASLAYIGDCIYELYARRHFLFPPLSIEEYNDRVMAVVRCEAQDALLQKLLDDEYLSAEERDVLRWGKNIISGKTRTKKRAGTAVYNRASSLETLVSTLVPCFSSCNSICWLSVPDKCKSIGRSHGKAGILNWFFYRADFRGTSSKLIAESCCLWRLTRICNS</sequence>
<organism evidence="1 2">
    <name type="scientific">Pistacia atlantica</name>
    <dbReference type="NCBI Taxonomy" id="434234"/>
    <lineage>
        <taxon>Eukaryota</taxon>
        <taxon>Viridiplantae</taxon>
        <taxon>Streptophyta</taxon>
        <taxon>Embryophyta</taxon>
        <taxon>Tracheophyta</taxon>
        <taxon>Spermatophyta</taxon>
        <taxon>Magnoliopsida</taxon>
        <taxon>eudicotyledons</taxon>
        <taxon>Gunneridae</taxon>
        <taxon>Pentapetalae</taxon>
        <taxon>rosids</taxon>
        <taxon>malvids</taxon>
        <taxon>Sapindales</taxon>
        <taxon>Anacardiaceae</taxon>
        <taxon>Pistacia</taxon>
    </lineage>
</organism>